<comment type="caution">
    <text evidence="9">The sequence shown here is derived from an EMBL/GenBank/DDBJ whole genome shotgun (WGS) entry which is preliminary data.</text>
</comment>
<comment type="subcellular location">
    <subcellularLocation>
        <location evidence="1">Cell membrane</location>
        <topology evidence="1">Single-pass membrane protein</topology>
    </subcellularLocation>
    <subcellularLocation>
        <location evidence="7">Cell membrane</location>
        <topology evidence="7">Single-pass type II membrane protein</topology>
    </subcellularLocation>
</comment>
<dbReference type="GO" id="GO:0015031">
    <property type="term" value="P:protein transport"/>
    <property type="evidence" value="ECO:0007669"/>
    <property type="project" value="UniProtKB-KW"/>
</dbReference>
<evidence type="ECO:0000256" key="1">
    <source>
        <dbReference type="ARBA" id="ARBA00004162"/>
    </source>
</evidence>
<dbReference type="GO" id="GO:0005886">
    <property type="term" value="C:plasma membrane"/>
    <property type="evidence" value="ECO:0007669"/>
    <property type="project" value="UniProtKB-SubCell"/>
</dbReference>
<evidence type="ECO:0008006" key="11">
    <source>
        <dbReference type="Google" id="ProtNLM"/>
    </source>
</evidence>
<comment type="similarity">
    <text evidence="2 7">Belongs to the ExbD/TolR family.</text>
</comment>
<gene>
    <name evidence="9" type="ORF">CH333_05070</name>
</gene>
<dbReference type="EMBL" id="NOZQ01000103">
    <property type="protein sequence ID" value="OYD15778.1"/>
    <property type="molecule type" value="Genomic_DNA"/>
</dbReference>
<dbReference type="PANTHER" id="PTHR30558">
    <property type="entry name" value="EXBD MEMBRANE COMPONENT OF PMF-DRIVEN MACROMOLECULE IMPORT SYSTEM"/>
    <property type="match status" value="1"/>
</dbReference>
<evidence type="ECO:0000256" key="8">
    <source>
        <dbReference type="SAM" id="Phobius"/>
    </source>
</evidence>
<keyword evidence="6 8" id="KW-0472">Membrane</keyword>
<evidence type="ECO:0000256" key="2">
    <source>
        <dbReference type="ARBA" id="ARBA00005811"/>
    </source>
</evidence>
<dbReference type="PANTHER" id="PTHR30558:SF7">
    <property type="entry name" value="TOL-PAL SYSTEM PROTEIN TOLR"/>
    <property type="match status" value="1"/>
</dbReference>
<keyword evidence="5 8" id="KW-1133">Transmembrane helix</keyword>
<keyword evidence="7" id="KW-0653">Protein transport</keyword>
<evidence type="ECO:0000313" key="9">
    <source>
        <dbReference type="EMBL" id="OYD15778.1"/>
    </source>
</evidence>
<accession>A0A235BTY4</accession>
<name>A0A235BTY4_UNCW3</name>
<evidence type="ECO:0000313" key="10">
    <source>
        <dbReference type="Proteomes" id="UP000215215"/>
    </source>
</evidence>
<evidence type="ECO:0000256" key="5">
    <source>
        <dbReference type="ARBA" id="ARBA00022989"/>
    </source>
</evidence>
<evidence type="ECO:0000256" key="4">
    <source>
        <dbReference type="ARBA" id="ARBA00022692"/>
    </source>
</evidence>
<protein>
    <recommendedName>
        <fullName evidence="11">Protein TolR</fullName>
    </recommendedName>
</protein>
<keyword evidence="4 7" id="KW-0812">Transmembrane</keyword>
<dbReference type="AlphaFoldDB" id="A0A235BTY4"/>
<keyword evidence="7" id="KW-0813">Transport</keyword>
<dbReference type="GO" id="GO:0022857">
    <property type="term" value="F:transmembrane transporter activity"/>
    <property type="evidence" value="ECO:0007669"/>
    <property type="project" value="InterPro"/>
</dbReference>
<organism evidence="9 10">
    <name type="scientific">candidate division WOR-3 bacterium JGI_Cruoil_03_44_89</name>
    <dbReference type="NCBI Taxonomy" id="1973748"/>
    <lineage>
        <taxon>Bacteria</taxon>
        <taxon>Bacteria division WOR-3</taxon>
    </lineage>
</organism>
<evidence type="ECO:0000256" key="7">
    <source>
        <dbReference type="RuleBase" id="RU003879"/>
    </source>
</evidence>
<dbReference type="Proteomes" id="UP000215215">
    <property type="component" value="Unassembled WGS sequence"/>
</dbReference>
<reference evidence="9 10" key="1">
    <citation type="submission" date="2017-07" db="EMBL/GenBank/DDBJ databases">
        <title>Recovery of genomes from metagenomes via a dereplication, aggregation, and scoring strategy.</title>
        <authorList>
            <person name="Sieber C.M."/>
            <person name="Probst A.J."/>
            <person name="Sharrar A."/>
            <person name="Thomas B.C."/>
            <person name="Hess M."/>
            <person name="Tringe S.G."/>
            <person name="Banfield J.F."/>
        </authorList>
    </citation>
    <scope>NUCLEOTIDE SEQUENCE [LARGE SCALE GENOMIC DNA]</scope>
    <source>
        <strain evidence="9">JGI_Cruoil_03_44_89</strain>
    </source>
</reference>
<keyword evidence="3" id="KW-1003">Cell membrane</keyword>
<sequence length="129" mass="14058">MISKRRSISQINITSLVDVSLTLLVIFILSAPLLQSGIDIQLPRTAVATYEGDEGITIGITKGKKVFINGKEIKKPHKELVPILASSKKKVYIKADKNVPYGFVMEIIGLVKSAGIEDVGLISEPRRGQ</sequence>
<dbReference type="Gene3D" id="3.30.420.270">
    <property type="match status" value="1"/>
</dbReference>
<feature type="transmembrane region" description="Helical" evidence="8">
    <location>
        <begin position="12"/>
        <end position="34"/>
    </location>
</feature>
<proteinExistence type="inferred from homology"/>
<evidence type="ECO:0000256" key="6">
    <source>
        <dbReference type="ARBA" id="ARBA00023136"/>
    </source>
</evidence>
<dbReference type="Pfam" id="PF02472">
    <property type="entry name" value="ExbD"/>
    <property type="match status" value="1"/>
</dbReference>
<evidence type="ECO:0000256" key="3">
    <source>
        <dbReference type="ARBA" id="ARBA00022475"/>
    </source>
</evidence>
<dbReference type="InterPro" id="IPR003400">
    <property type="entry name" value="ExbD"/>
</dbReference>